<evidence type="ECO:0000259" key="9">
    <source>
        <dbReference type="PROSITE" id="PS50011"/>
    </source>
</evidence>
<evidence type="ECO:0000256" key="3">
    <source>
        <dbReference type="ARBA" id="ARBA00022679"/>
    </source>
</evidence>
<dbReference type="GeneID" id="20716208"/>
<reference evidence="10 11" key="1">
    <citation type="journal article" date="2012" name="MBio">
        <title>Comparative genome analysis of three eukaryotic parasites with differing abilities to transform leukocytes reveals key mediators of Theileria-induced leukocyte transformation.</title>
        <authorList>
            <person name="Hayashida K."/>
            <person name="Hara Y."/>
            <person name="Abe T."/>
            <person name="Yamasaki C."/>
            <person name="Toyoda A."/>
            <person name="Kosuge T."/>
            <person name="Suzuki Y."/>
            <person name="Sato Y."/>
            <person name="Kawashima S."/>
            <person name="Katayama T."/>
            <person name="Wakaguri H."/>
            <person name="Inoue N."/>
            <person name="Homma K."/>
            <person name="Tada-Umezaki M."/>
            <person name="Yagi Y."/>
            <person name="Fujii Y."/>
            <person name="Habara T."/>
            <person name="Kanehisa M."/>
            <person name="Watanabe H."/>
            <person name="Ito K."/>
            <person name="Gojobori T."/>
            <person name="Sugawara H."/>
            <person name="Imanishi T."/>
            <person name="Weir W."/>
            <person name="Gardner M."/>
            <person name="Pain A."/>
            <person name="Shiels B."/>
            <person name="Hattori M."/>
            <person name="Nene V."/>
            <person name="Sugimoto C."/>
        </authorList>
    </citation>
    <scope>NUCLEOTIDE SEQUENCE [LARGE SCALE GENOMIC DNA]</scope>
    <source>
        <strain evidence="10 11">Shintoku</strain>
    </source>
</reference>
<dbReference type="eggNOG" id="KOG0583">
    <property type="taxonomic scope" value="Eukaryota"/>
</dbReference>
<comment type="similarity">
    <text evidence="8">Belongs to the protein kinase superfamily.</text>
</comment>
<evidence type="ECO:0000256" key="4">
    <source>
        <dbReference type="ARBA" id="ARBA00022741"/>
    </source>
</evidence>
<dbReference type="Proteomes" id="UP000003786">
    <property type="component" value="Chromosome 4"/>
</dbReference>
<keyword evidence="5 10" id="KW-0418">Kinase</keyword>
<keyword evidence="3" id="KW-0808">Transferase</keyword>
<evidence type="ECO:0000313" key="10">
    <source>
        <dbReference type="EMBL" id="BAM41729.1"/>
    </source>
</evidence>
<dbReference type="SUPFAM" id="SSF103243">
    <property type="entry name" value="KA1-like"/>
    <property type="match status" value="1"/>
</dbReference>
<dbReference type="AlphaFoldDB" id="J4DQ28"/>
<evidence type="ECO:0000256" key="6">
    <source>
        <dbReference type="ARBA" id="ARBA00022840"/>
    </source>
</evidence>
<dbReference type="OMA" id="AIDINGM"/>
<evidence type="ECO:0000256" key="5">
    <source>
        <dbReference type="ARBA" id="ARBA00022777"/>
    </source>
</evidence>
<keyword evidence="11" id="KW-1185">Reference proteome</keyword>
<dbReference type="InterPro" id="IPR017441">
    <property type="entry name" value="Protein_kinase_ATP_BS"/>
</dbReference>
<evidence type="ECO:0000256" key="8">
    <source>
        <dbReference type="RuleBase" id="RU000304"/>
    </source>
</evidence>
<dbReference type="PROSITE" id="PS00107">
    <property type="entry name" value="PROTEIN_KINASE_ATP"/>
    <property type="match status" value="1"/>
</dbReference>
<dbReference type="Gene3D" id="1.10.510.10">
    <property type="entry name" value="Transferase(Phosphotransferase) domain 1"/>
    <property type="match status" value="1"/>
</dbReference>
<dbReference type="InterPro" id="IPR011009">
    <property type="entry name" value="Kinase-like_dom_sf"/>
</dbReference>
<gene>
    <name evidence="10" type="ORF">TOT_040000110</name>
</gene>
<dbReference type="RefSeq" id="XP_009692030.1">
    <property type="nucleotide sequence ID" value="XM_009693735.1"/>
</dbReference>
<feature type="domain" description="Protein kinase" evidence="9">
    <location>
        <begin position="10"/>
        <end position="262"/>
    </location>
</feature>
<evidence type="ECO:0000256" key="2">
    <source>
        <dbReference type="ARBA" id="ARBA00022527"/>
    </source>
</evidence>
<protein>
    <submittedName>
        <fullName evidence="10">Serine/threonine kinase</fullName>
    </submittedName>
</protein>
<dbReference type="VEuPathDB" id="PiroplasmaDB:TOT_040000110"/>
<comment type="subunit">
    <text evidence="1">Monomer.</text>
</comment>
<dbReference type="PANTHER" id="PTHR24346:SF110">
    <property type="entry name" value="NON-SPECIFIC SERINE_THREONINE PROTEIN KINASE"/>
    <property type="match status" value="1"/>
</dbReference>
<sequence length="419" mass="47918">MTGGSSLRGYSIGSTLGVGSFAKVKLGVHKSSGRKVAIKIIDKARMSSMGVMGKLSREISAINGLYHPNIIHLYDLIDTPDTVFLIMEYVDGGELFDYVLQRNKLGEVDAIRIFRQIISAVNFCHKRMLCHRDLKPENILMDKYMNIKIGDFGLSNFMRDGECLKTPCGSPNYASPEVICGKPYAGPEVDIWSCGIILYVLLCGSLPFDDDEIPALFGKIKLGKFYIPGHVTNDARWLLMRMLDVDPQTRITMQELLMHPWLRGCDMIYVHHEWESQGRQSHTFSADIIEFLEQTFTVDPYNPHNMVVEAPKTTVFTLNQNMQRWKLGVSGIKSEFRCINKLCSYLFNRSYVWKFRPGFRMFIKHSDNKLNFVMQLYKLRYKTYLLDVQLHSGPLLGEFSDVKTECRVFSRGATNAQRP</sequence>
<dbReference type="InterPro" id="IPR000719">
    <property type="entry name" value="Prot_kinase_dom"/>
</dbReference>
<evidence type="ECO:0000313" key="11">
    <source>
        <dbReference type="Proteomes" id="UP000003786"/>
    </source>
</evidence>
<organism evidence="10 11">
    <name type="scientific">Theileria orientalis strain Shintoku</name>
    <dbReference type="NCBI Taxonomy" id="869250"/>
    <lineage>
        <taxon>Eukaryota</taxon>
        <taxon>Sar</taxon>
        <taxon>Alveolata</taxon>
        <taxon>Apicomplexa</taxon>
        <taxon>Aconoidasida</taxon>
        <taxon>Piroplasmida</taxon>
        <taxon>Theileriidae</taxon>
        <taxon>Theileria</taxon>
    </lineage>
</organism>
<dbReference type="SMART" id="SM00220">
    <property type="entry name" value="S_TKc"/>
    <property type="match status" value="1"/>
</dbReference>
<evidence type="ECO:0000256" key="7">
    <source>
        <dbReference type="PROSITE-ProRule" id="PRU10141"/>
    </source>
</evidence>
<dbReference type="GO" id="GO:0035556">
    <property type="term" value="P:intracellular signal transduction"/>
    <property type="evidence" value="ECO:0007669"/>
    <property type="project" value="TreeGrafter"/>
</dbReference>
<dbReference type="InterPro" id="IPR008271">
    <property type="entry name" value="Ser/Thr_kinase_AS"/>
</dbReference>
<dbReference type="PROSITE" id="PS50011">
    <property type="entry name" value="PROTEIN_KINASE_DOM"/>
    <property type="match status" value="1"/>
</dbReference>
<dbReference type="STRING" id="869250.J4DQ28"/>
<dbReference type="Pfam" id="PF00069">
    <property type="entry name" value="Pkinase"/>
    <property type="match status" value="1"/>
</dbReference>
<keyword evidence="2 8" id="KW-0723">Serine/threonine-protein kinase</keyword>
<dbReference type="EMBL" id="AP011949">
    <property type="protein sequence ID" value="BAM41729.1"/>
    <property type="molecule type" value="Genomic_DNA"/>
</dbReference>
<keyword evidence="6 7" id="KW-0067">ATP-binding</keyword>
<dbReference type="InterPro" id="IPR028375">
    <property type="entry name" value="KA1/Ssp2_C"/>
</dbReference>
<feature type="binding site" evidence="7">
    <location>
        <position position="39"/>
    </location>
    <ligand>
        <name>ATP</name>
        <dbReference type="ChEBI" id="CHEBI:30616"/>
    </ligand>
</feature>
<proteinExistence type="inferred from homology"/>
<dbReference type="GO" id="GO:0005524">
    <property type="term" value="F:ATP binding"/>
    <property type="evidence" value="ECO:0007669"/>
    <property type="project" value="UniProtKB-UniRule"/>
</dbReference>
<dbReference type="SUPFAM" id="SSF56112">
    <property type="entry name" value="Protein kinase-like (PK-like)"/>
    <property type="match status" value="1"/>
</dbReference>
<keyword evidence="4 7" id="KW-0547">Nucleotide-binding</keyword>
<dbReference type="PROSITE" id="PS00108">
    <property type="entry name" value="PROTEIN_KINASE_ST"/>
    <property type="match status" value="1"/>
</dbReference>
<name>J4DQ28_THEOR</name>
<evidence type="ECO:0000256" key="1">
    <source>
        <dbReference type="ARBA" id="ARBA00011245"/>
    </source>
</evidence>
<dbReference type="FunFam" id="3.30.200.20:FF:000003">
    <property type="entry name" value="Non-specific serine/threonine protein kinase"/>
    <property type="match status" value="1"/>
</dbReference>
<dbReference type="GO" id="GO:0005737">
    <property type="term" value="C:cytoplasm"/>
    <property type="evidence" value="ECO:0007669"/>
    <property type="project" value="TreeGrafter"/>
</dbReference>
<dbReference type="GO" id="GO:0004674">
    <property type="term" value="F:protein serine/threonine kinase activity"/>
    <property type="evidence" value="ECO:0007669"/>
    <property type="project" value="UniProtKB-KW"/>
</dbReference>
<dbReference type="OrthoDB" id="431723at2759"/>
<dbReference type="KEGG" id="tot:TOT_040000110"/>
<accession>J4DQ28</accession>
<dbReference type="PANTHER" id="PTHR24346">
    <property type="entry name" value="MAP/MICROTUBULE AFFINITY-REGULATING KINASE"/>
    <property type="match status" value="1"/>
</dbReference>
<dbReference type="FunFam" id="1.10.510.10:FF:000571">
    <property type="entry name" value="Maternal embryonic leucine zipper kinase"/>
    <property type="match status" value="1"/>
</dbReference>